<evidence type="ECO:0000313" key="2">
    <source>
        <dbReference type="EMBL" id="APX96204.1"/>
    </source>
</evidence>
<evidence type="ECO:0000256" key="1">
    <source>
        <dbReference type="SAM" id="Phobius"/>
    </source>
</evidence>
<dbReference type="KEGG" id="hda:BB347_05955"/>
<sequence>MTHSLVHIGLFVVFGVVLVPVYVMLAGWFLGKPRDFRTAFIGLGAILGSIIVLIIGTAIAGAAIGVLMNF</sequence>
<reference evidence="3 4" key="2">
    <citation type="submission" date="2017-01" db="EMBL/GenBank/DDBJ databases">
        <authorList>
            <person name="Mah S.A."/>
            <person name="Swanson W.J."/>
            <person name="Moy G.W."/>
            <person name="Vacquier V.D."/>
        </authorList>
    </citation>
    <scope>NUCLEOTIDE SEQUENCE [LARGE SCALE GENOMIC DNA]</scope>
    <source>
        <strain evidence="3 4">CGMCC 1.8909</strain>
    </source>
</reference>
<protein>
    <submittedName>
        <fullName evidence="3">Uncharacterized protein</fullName>
    </submittedName>
</protein>
<feature type="transmembrane region" description="Helical" evidence="1">
    <location>
        <begin position="6"/>
        <end position="31"/>
    </location>
</feature>
<keyword evidence="1" id="KW-0472">Membrane</keyword>
<dbReference type="STRING" id="588898.BB347_05955"/>
<keyword evidence="1" id="KW-1133">Transmembrane helix</keyword>
<dbReference type="Proteomes" id="UP000187321">
    <property type="component" value="Chromosome"/>
</dbReference>
<dbReference type="RefSeq" id="WP_076581974.1">
    <property type="nucleotide sequence ID" value="NZ_CP019327.1"/>
</dbReference>
<dbReference type="AlphaFoldDB" id="A0A1N7DVK9"/>
<proteinExistence type="predicted"/>
<evidence type="ECO:0000313" key="4">
    <source>
        <dbReference type="Proteomes" id="UP000185687"/>
    </source>
</evidence>
<dbReference type="Proteomes" id="UP000185687">
    <property type="component" value="Unassembled WGS sequence"/>
</dbReference>
<evidence type="ECO:0000313" key="5">
    <source>
        <dbReference type="Proteomes" id="UP000187321"/>
    </source>
</evidence>
<evidence type="ECO:0000313" key="3">
    <source>
        <dbReference type="EMBL" id="SIR79892.1"/>
    </source>
</evidence>
<keyword evidence="1" id="KW-0812">Transmembrane</keyword>
<name>A0A1N7DVK9_9EURY</name>
<gene>
    <name evidence="2" type="ORF">BB347_05955</name>
    <name evidence="3" type="ORF">SAMN05421809_2273</name>
</gene>
<organism evidence="3 4">
    <name type="scientific">Natronorubrum daqingense</name>
    <dbReference type="NCBI Taxonomy" id="588898"/>
    <lineage>
        <taxon>Archaea</taxon>
        <taxon>Methanobacteriati</taxon>
        <taxon>Methanobacteriota</taxon>
        <taxon>Stenosarchaea group</taxon>
        <taxon>Halobacteria</taxon>
        <taxon>Halobacteriales</taxon>
        <taxon>Natrialbaceae</taxon>
        <taxon>Natronorubrum</taxon>
    </lineage>
</organism>
<accession>A0A1N7DVK9</accession>
<keyword evidence="4" id="KW-1185">Reference proteome</keyword>
<feature type="transmembrane region" description="Helical" evidence="1">
    <location>
        <begin position="43"/>
        <end position="68"/>
    </location>
</feature>
<dbReference type="EMBL" id="CP019327">
    <property type="protein sequence ID" value="APX96204.1"/>
    <property type="molecule type" value="Genomic_DNA"/>
</dbReference>
<dbReference type="GeneID" id="30955468"/>
<reference evidence="2 5" key="1">
    <citation type="submission" date="2017-01" db="EMBL/GenBank/DDBJ databases">
        <title>Complete genome sequence of Haloterrigena daqingensis type strain (JX313T).</title>
        <authorList>
            <person name="Shuang W."/>
        </authorList>
    </citation>
    <scope>NUCLEOTIDE SEQUENCE [LARGE SCALE GENOMIC DNA]</scope>
    <source>
        <strain evidence="2 5">JX313</strain>
    </source>
</reference>
<dbReference type="EMBL" id="FTNP01000003">
    <property type="protein sequence ID" value="SIR79892.1"/>
    <property type="molecule type" value="Genomic_DNA"/>
</dbReference>